<reference evidence="5" key="1">
    <citation type="submission" date="2022-04" db="EMBL/GenBank/DDBJ databases">
        <title>Lysobacter sp. CAU 1642 isolated from sea sand.</title>
        <authorList>
            <person name="Kim W."/>
        </authorList>
    </citation>
    <scope>NUCLEOTIDE SEQUENCE</scope>
    <source>
        <strain evidence="5">CAU 1642</strain>
    </source>
</reference>
<dbReference type="Gene3D" id="3.30.70.270">
    <property type="match status" value="1"/>
</dbReference>
<comment type="caution">
    <text evidence="5">The sequence shown here is derived from an EMBL/GenBank/DDBJ whole genome shotgun (WGS) entry which is preliminary data.</text>
</comment>
<dbReference type="PANTHER" id="PTHR45138:SF9">
    <property type="entry name" value="DIGUANYLATE CYCLASE DGCM-RELATED"/>
    <property type="match status" value="1"/>
</dbReference>
<dbReference type="PROSITE" id="PS50887">
    <property type="entry name" value="GGDEF"/>
    <property type="match status" value="1"/>
</dbReference>
<keyword evidence="6" id="KW-1185">Reference proteome</keyword>
<evidence type="ECO:0000313" key="6">
    <source>
        <dbReference type="Proteomes" id="UP001431449"/>
    </source>
</evidence>
<dbReference type="PROSITE" id="PS50006">
    <property type="entry name" value="FHA_DOMAIN"/>
    <property type="match status" value="1"/>
</dbReference>
<dbReference type="InterPro" id="IPR029787">
    <property type="entry name" value="Nucleotide_cyclase"/>
</dbReference>
<feature type="domain" description="GGDEF" evidence="4">
    <location>
        <begin position="166"/>
        <end position="299"/>
    </location>
</feature>
<dbReference type="NCBIfam" id="TIGR00254">
    <property type="entry name" value="GGDEF"/>
    <property type="match status" value="1"/>
</dbReference>
<dbReference type="RefSeq" id="WP_248204245.1">
    <property type="nucleotide sequence ID" value="NZ_JALNMH010000001.1"/>
</dbReference>
<dbReference type="EC" id="2.7.7.65" evidence="1"/>
<dbReference type="Proteomes" id="UP001431449">
    <property type="component" value="Unassembled WGS sequence"/>
</dbReference>
<dbReference type="InterPro" id="IPR043128">
    <property type="entry name" value="Rev_trsase/Diguanyl_cyclase"/>
</dbReference>
<dbReference type="InterPro" id="IPR000160">
    <property type="entry name" value="GGDEF_dom"/>
</dbReference>
<name>A0ABT0GCF8_9GAMM</name>
<evidence type="ECO:0000259" key="3">
    <source>
        <dbReference type="PROSITE" id="PS50006"/>
    </source>
</evidence>
<dbReference type="EMBL" id="JALNMH010000001">
    <property type="protein sequence ID" value="MCK7592211.1"/>
    <property type="molecule type" value="Genomic_DNA"/>
</dbReference>
<evidence type="ECO:0000256" key="2">
    <source>
        <dbReference type="ARBA" id="ARBA00034247"/>
    </source>
</evidence>
<evidence type="ECO:0000313" key="5">
    <source>
        <dbReference type="EMBL" id="MCK7592211.1"/>
    </source>
</evidence>
<gene>
    <name evidence="5" type="ORF">M0G41_00845</name>
</gene>
<accession>A0ABT0GCF8</accession>
<dbReference type="SUPFAM" id="SSF49879">
    <property type="entry name" value="SMAD/FHA domain"/>
    <property type="match status" value="1"/>
</dbReference>
<sequence length="300" mass="32689">MEHGTIKGKILTEVTARVHSPSLTSDLRPWCLKLVSGGQVGQTFPLGDSVVVGREHGVDVQLPEASVSRRHCHLYRKRGGYWVTDLGATNPTRVNGMQVTATPILDGDLLRCGDLDLKLLGPRNADNPIDQPASNPQARDPLTGLATRQQFREATEAAFEDSRKGNAYSLLVLDVDHFKHINDRFGFSAGNRVLGALGKLLRDQCRGEEFAGRIGGEEFALLLPGTAKQEAMRFSERLRQSIAAQELMEDGEPMTFTASFGVAVVRATDGSADVFYGRADAALYEAKRLGRNRVVAFPDG</sequence>
<dbReference type="SUPFAM" id="SSF55073">
    <property type="entry name" value="Nucleotide cyclase"/>
    <property type="match status" value="1"/>
</dbReference>
<protein>
    <recommendedName>
        <fullName evidence="1">diguanylate cyclase</fullName>
        <ecNumber evidence="1">2.7.7.65</ecNumber>
    </recommendedName>
</protein>
<dbReference type="InterPro" id="IPR000253">
    <property type="entry name" value="FHA_dom"/>
</dbReference>
<dbReference type="InterPro" id="IPR050469">
    <property type="entry name" value="Diguanylate_Cyclase"/>
</dbReference>
<dbReference type="SMART" id="SM00267">
    <property type="entry name" value="GGDEF"/>
    <property type="match status" value="1"/>
</dbReference>
<dbReference type="CDD" id="cd01949">
    <property type="entry name" value="GGDEF"/>
    <property type="match status" value="1"/>
</dbReference>
<organism evidence="5 6">
    <name type="scientific">Pseudomarimonas salicorniae</name>
    <dbReference type="NCBI Taxonomy" id="2933270"/>
    <lineage>
        <taxon>Bacteria</taxon>
        <taxon>Pseudomonadati</taxon>
        <taxon>Pseudomonadota</taxon>
        <taxon>Gammaproteobacteria</taxon>
        <taxon>Lysobacterales</taxon>
        <taxon>Lysobacteraceae</taxon>
        <taxon>Pseudomarimonas</taxon>
    </lineage>
</organism>
<comment type="catalytic activity">
    <reaction evidence="2">
        <text>2 GTP = 3',3'-c-di-GMP + 2 diphosphate</text>
        <dbReference type="Rhea" id="RHEA:24898"/>
        <dbReference type="ChEBI" id="CHEBI:33019"/>
        <dbReference type="ChEBI" id="CHEBI:37565"/>
        <dbReference type="ChEBI" id="CHEBI:58805"/>
        <dbReference type="EC" id="2.7.7.65"/>
    </reaction>
</comment>
<dbReference type="Pfam" id="PF00498">
    <property type="entry name" value="FHA"/>
    <property type="match status" value="1"/>
</dbReference>
<dbReference type="PANTHER" id="PTHR45138">
    <property type="entry name" value="REGULATORY COMPONENTS OF SENSORY TRANSDUCTION SYSTEM"/>
    <property type="match status" value="1"/>
</dbReference>
<dbReference type="CDD" id="cd00060">
    <property type="entry name" value="FHA"/>
    <property type="match status" value="1"/>
</dbReference>
<evidence type="ECO:0000256" key="1">
    <source>
        <dbReference type="ARBA" id="ARBA00012528"/>
    </source>
</evidence>
<dbReference type="SMART" id="SM00240">
    <property type="entry name" value="FHA"/>
    <property type="match status" value="1"/>
</dbReference>
<dbReference type="InterPro" id="IPR008984">
    <property type="entry name" value="SMAD_FHA_dom_sf"/>
</dbReference>
<feature type="domain" description="FHA" evidence="3">
    <location>
        <begin position="50"/>
        <end position="99"/>
    </location>
</feature>
<dbReference type="Gene3D" id="2.60.200.20">
    <property type="match status" value="1"/>
</dbReference>
<evidence type="ECO:0000259" key="4">
    <source>
        <dbReference type="PROSITE" id="PS50887"/>
    </source>
</evidence>
<proteinExistence type="predicted"/>
<dbReference type="Pfam" id="PF00990">
    <property type="entry name" value="GGDEF"/>
    <property type="match status" value="1"/>
</dbReference>